<dbReference type="Proteomes" id="UP000051913">
    <property type="component" value="Unassembled WGS sequence"/>
</dbReference>
<comment type="caution">
    <text evidence="2">The sequence shown here is derived from an EMBL/GenBank/DDBJ whole genome shotgun (WGS) entry which is preliminary data.</text>
</comment>
<dbReference type="RefSeq" id="WP_057850329.1">
    <property type="nucleotide sequence ID" value="NZ_LLXX01000067.1"/>
</dbReference>
<dbReference type="EMBL" id="LLXX01000067">
    <property type="protein sequence ID" value="KRR09192.1"/>
    <property type="molecule type" value="Genomic_DNA"/>
</dbReference>
<feature type="transmembrane region" description="Helical" evidence="1">
    <location>
        <begin position="372"/>
        <end position="397"/>
    </location>
</feature>
<dbReference type="PANTHER" id="PTHR30354:SF7">
    <property type="entry name" value="BLL7963 PROTEIN"/>
    <property type="match status" value="1"/>
</dbReference>
<dbReference type="GO" id="GO:0005886">
    <property type="term" value="C:plasma membrane"/>
    <property type="evidence" value="ECO:0007669"/>
    <property type="project" value="TreeGrafter"/>
</dbReference>
<keyword evidence="1" id="KW-1133">Transmembrane helix</keyword>
<feature type="transmembrane region" description="Helical" evidence="1">
    <location>
        <begin position="453"/>
        <end position="478"/>
    </location>
</feature>
<gene>
    <name evidence="2" type="ORF">CP49_09400</name>
</gene>
<name>A0A0R3LN21_9BRAD</name>
<feature type="transmembrane region" description="Helical" evidence="1">
    <location>
        <begin position="294"/>
        <end position="317"/>
    </location>
</feature>
<protein>
    <submittedName>
        <fullName evidence="2">Transporter</fullName>
    </submittedName>
</protein>
<organism evidence="2 3">
    <name type="scientific">Bradyrhizobium valentinum</name>
    <dbReference type="NCBI Taxonomy" id="1518501"/>
    <lineage>
        <taxon>Bacteria</taxon>
        <taxon>Pseudomonadati</taxon>
        <taxon>Pseudomonadota</taxon>
        <taxon>Alphaproteobacteria</taxon>
        <taxon>Hyphomicrobiales</taxon>
        <taxon>Nitrobacteraceae</taxon>
        <taxon>Bradyrhizobium</taxon>
    </lineage>
</organism>
<keyword evidence="3" id="KW-1185">Reference proteome</keyword>
<accession>A0A0R3LN21</accession>
<feature type="transmembrane region" description="Helical" evidence="1">
    <location>
        <begin position="252"/>
        <end position="274"/>
    </location>
</feature>
<feature type="transmembrane region" description="Helical" evidence="1">
    <location>
        <begin position="58"/>
        <end position="76"/>
    </location>
</feature>
<keyword evidence="1" id="KW-0812">Transmembrane</keyword>
<feature type="transmembrane region" description="Helical" evidence="1">
    <location>
        <begin position="338"/>
        <end position="360"/>
    </location>
</feature>
<dbReference type="STRING" id="1518501.CQ10_06025"/>
<dbReference type="InterPro" id="IPR003474">
    <property type="entry name" value="Glcn_transporter"/>
</dbReference>
<dbReference type="PANTHER" id="PTHR30354">
    <property type="entry name" value="GNT FAMILY GLUCONATE TRANSPORTER"/>
    <property type="match status" value="1"/>
</dbReference>
<evidence type="ECO:0000313" key="3">
    <source>
        <dbReference type="Proteomes" id="UP000051913"/>
    </source>
</evidence>
<reference evidence="2 3" key="1">
    <citation type="submission" date="2014-03" db="EMBL/GenBank/DDBJ databases">
        <title>Bradyrhizobium valentinum sp. nov., isolated from effective nodules of Lupinus mariae-josephae, a lupine endemic of basic-lime soils in Eastern Spain.</title>
        <authorList>
            <person name="Duran D."/>
            <person name="Rey L."/>
            <person name="Navarro A."/>
            <person name="Busquets A."/>
            <person name="Imperial J."/>
            <person name="Ruiz-Argueso T."/>
        </authorList>
    </citation>
    <scope>NUCLEOTIDE SEQUENCE [LARGE SCALE GENOMIC DNA]</scope>
    <source>
        <strain evidence="2 3">LmjM3</strain>
    </source>
</reference>
<proteinExistence type="predicted"/>
<evidence type="ECO:0000313" key="2">
    <source>
        <dbReference type="EMBL" id="KRR09192.1"/>
    </source>
</evidence>
<feature type="transmembrane region" description="Helical" evidence="1">
    <location>
        <begin position="138"/>
        <end position="156"/>
    </location>
</feature>
<feature type="transmembrane region" description="Helical" evidence="1">
    <location>
        <begin position="176"/>
        <end position="197"/>
    </location>
</feature>
<dbReference type="AlphaFoldDB" id="A0A0R3LN21"/>
<dbReference type="GO" id="GO:0015128">
    <property type="term" value="F:gluconate transmembrane transporter activity"/>
    <property type="evidence" value="ECO:0007669"/>
    <property type="project" value="InterPro"/>
</dbReference>
<feature type="transmembrane region" description="Helical" evidence="1">
    <location>
        <begin position="96"/>
        <end position="126"/>
    </location>
</feature>
<sequence length="481" mass="50191">MGLIGILLGLALLMWLAFRGWSILMVAPPAALIVAAFSGEPLLAHWTQTFMPGAARFVAQWFPLFLLGGLFGKLMGDSGSVSAIAQYLTKKLGAGRTMLAVVAASAIVTYGGVSVFVAFFVLAPLAHEMFRAANLPRRLIPAAVGLGAFTFTMSVMPGTPSVNNAIPMPYFGTTTFAAPGLSLIASAIIFVFGMWWLGRAEAAARKAGEGYAGEAGTAPVVNEMVREQAAPAGDFDPAELPHGKQAESGPPFVLAMLPIVVVIVTNFLMALVVFPRLDFSFLSEPRWGGITIGAVSGVWSVLVALALANLTVILINFRRLPSVRESLDAGANSAALPMLMIASLVGFGAVVAAVPAFGLVRDAVFSVQGGPLVSLALSMNVLAGLTGTASGGMAIVLNAFGADFMHLATEHHIDPELMHRITTMSAGTLDALPHNGTVLLLLQISGLTHRESYLDMVMTVIVSCIIALVAVLILGSVFGSF</sequence>
<evidence type="ECO:0000256" key="1">
    <source>
        <dbReference type="SAM" id="Phobius"/>
    </source>
</evidence>
<keyword evidence="1" id="KW-0472">Membrane</keyword>